<dbReference type="Proteomes" id="UP001291309">
    <property type="component" value="Unassembled WGS sequence"/>
</dbReference>
<comment type="caution">
    <text evidence="3">The sequence shown here is derived from an EMBL/GenBank/DDBJ whole genome shotgun (WGS) entry which is preliminary data.</text>
</comment>
<name>A0ABU5H6P3_9BACT</name>
<dbReference type="RefSeq" id="WP_321547549.1">
    <property type="nucleotide sequence ID" value="NZ_JAXIVS010000006.1"/>
</dbReference>
<dbReference type="Pfam" id="PF04773">
    <property type="entry name" value="FecR"/>
    <property type="match status" value="1"/>
</dbReference>
<evidence type="ECO:0000313" key="4">
    <source>
        <dbReference type="Proteomes" id="UP001291309"/>
    </source>
</evidence>
<dbReference type="PANTHER" id="PTHR38731:SF3">
    <property type="entry name" value="BLL6125 PROTEIN"/>
    <property type="match status" value="1"/>
</dbReference>
<feature type="domain" description="FecR protein" evidence="2">
    <location>
        <begin position="67"/>
        <end position="141"/>
    </location>
</feature>
<dbReference type="PANTHER" id="PTHR38731">
    <property type="entry name" value="LIPL45-RELATED LIPOPROTEIN-RELATED"/>
    <property type="match status" value="1"/>
</dbReference>
<sequence>MLLALALSAMPFGCTADEKPPAPSATPPKAPEPRAHLREVRGDVKLKRVVGDEWISAQDGMPLFENDKVRTAAGASARIVFGNGGRVNLGEDALIGIAETRPRPGQQRTDLTLLKGQVDAALETPSTQSLSVSTPSATVQAGREIVFQ</sequence>
<evidence type="ECO:0000313" key="3">
    <source>
        <dbReference type="EMBL" id="MDY7228759.1"/>
    </source>
</evidence>
<keyword evidence="4" id="KW-1185">Reference proteome</keyword>
<dbReference type="EMBL" id="JAXIVS010000006">
    <property type="protein sequence ID" value="MDY7228759.1"/>
    <property type="molecule type" value="Genomic_DNA"/>
</dbReference>
<dbReference type="InterPro" id="IPR006860">
    <property type="entry name" value="FecR"/>
</dbReference>
<gene>
    <name evidence="3" type="ORF">SYV04_20210</name>
</gene>
<reference evidence="3 4" key="1">
    <citation type="submission" date="2023-12" db="EMBL/GenBank/DDBJ databases">
        <title>the genome sequence of Hyalangium sp. s54d21.</title>
        <authorList>
            <person name="Zhang X."/>
        </authorList>
    </citation>
    <scope>NUCLEOTIDE SEQUENCE [LARGE SCALE GENOMIC DNA]</scope>
    <source>
        <strain evidence="4">s54d21</strain>
    </source>
</reference>
<protein>
    <submittedName>
        <fullName evidence="3">FecR family protein</fullName>
    </submittedName>
</protein>
<organism evidence="3 4">
    <name type="scientific">Hyalangium rubrum</name>
    <dbReference type="NCBI Taxonomy" id="3103134"/>
    <lineage>
        <taxon>Bacteria</taxon>
        <taxon>Pseudomonadati</taxon>
        <taxon>Myxococcota</taxon>
        <taxon>Myxococcia</taxon>
        <taxon>Myxococcales</taxon>
        <taxon>Cystobacterineae</taxon>
        <taxon>Archangiaceae</taxon>
        <taxon>Hyalangium</taxon>
    </lineage>
</organism>
<accession>A0ABU5H6P3</accession>
<evidence type="ECO:0000259" key="2">
    <source>
        <dbReference type="Pfam" id="PF04773"/>
    </source>
</evidence>
<proteinExistence type="predicted"/>
<feature type="region of interest" description="Disordered" evidence="1">
    <location>
        <begin position="13"/>
        <end position="34"/>
    </location>
</feature>
<evidence type="ECO:0000256" key="1">
    <source>
        <dbReference type="SAM" id="MobiDB-lite"/>
    </source>
</evidence>
<feature type="compositionally biased region" description="Pro residues" evidence="1">
    <location>
        <begin position="21"/>
        <end position="30"/>
    </location>
</feature>